<feature type="region of interest" description="Disordered" evidence="3">
    <location>
        <begin position="105"/>
        <end position="145"/>
    </location>
</feature>
<reference evidence="6 7" key="2">
    <citation type="journal article" date="2011" name="Stand. Genomic Sci.">
        <title>Complete genome sequence of 'Enterobacter lignolyticus' SCF1.</title>
        <authorList>
            <person name="Deangelis K.M."/>
            <person name="D'Haeseleer P."/>
            <person name="Chivian D."/>
            <person name="Fortney J.L."/>
            <person name="Khudyakov J."/>
            <person name="Simmons B."/>
            <person name="Woo H."/>
            <person name="Arkin A.P."/>
            <person name="Davenport K.W."/>
            <person name="Goodwin L."/>
            <person name="Chen A."/>
            <person name="Ivanova N."/>
            <person name="Kyrpides N.C."/>
            <person name="Mavromatis K."/>
            <person name="Woyke T."/>
            <person name="Hazen T.C."/>
        </authorList>
    </citation>
    <scope>NUCLEOTIDE SEQUENCE [LARGE SCALE GENOMIC DNA]</scope>
    <source>
        <strain evidence="6 7">SCF1</strain>
    </source>
</reference>
<proteinExistence type="predicted"/>
<feature type="transmembrane region" description="Helical" evidence="4">
    <location>
        <begin position="165"/>
        <end position="185"/>
    </location>
</feature>
<keyword evidence="4" id="KW-0472">Membrane</keyword>
<accession>E3GD53</accession>
<dbReference type="AlphaFoldDB" id="E3GD53"/>
<keyword evidence="7" id="KW-1185">Reference proteome</keyword>
<dbReference type="Gene3D" id="1.10.10.10">
    <property type="entry name" value="Winged helix-like DNA-binding domain superfamily/Winged helix DNA-binding domain"/>
    <property type="match status" value="1"/>
</dbReference>
<evidence type="ECO:0000313" key="7">
    <source>
        <dbReference type="Proteomes" id="UP000006872"/>
    </source>
</evidence>
<dbReference type="SUPFAM" id="SSF46894">
    <property type="entry name" value="C-terminal effector domain of the bipartite response regulators"/>
    <property type="match status" value="1"/>
</dbReference>
<dbReference type="GO" id="GO:0006355">
    <property type="term" value="P:regulation of DNA-templated transcription"/>
    <property type="evidence" value="ECO:0007669"/>
    <property type="project" value="InterPro"/>
</dbReference>
<dbReference type="GO" id="GO:0003677">
    <property type="term" value="F:DNA binding"/>
    <property type="evidence" value="ECO:0007669"/>
    <property type="project" value="UniProtKB-UniRule"/>
</dbReference>
<dbReference type="KEGG" id="esc:Entcl_2824"/>
<dbReference type="SMART" id="SM00862">
    <property type="entry name" value="Trans_reg_C"/>
    <property type="match status" value="1"/>
</dbReference>
<dbReference type="InterPro" id="IPR016032">
    <property type="entry name" value="Sig_transdc_resp-reg_C-effctor"/>
</dbReference>
<dbReference type="EMBL" id="CP002272">
    <property type="protein sequence ID" value="ADO49072.1"/>
    <property type="molecule type" value="Genomic_DNA"/>
</dbReference>
<feature type="DNA-binding region" description="OmpR/PhoB-type" evidence="2">
    <location>
        <begin position="1"/>
        <end position="105"/>
    </location>
</feature>
<dbReference type="STRING" id="701347.Entcl_2824"/>
<sequence length="279" mass="31615">MFWIINDSVKFAPENKVIVSLINPELSAVLTTPASRCFEILLESYPEVVSHKDIFDYVWGEEGASVPLNTLYQNISIIRRGLAETSENRDSVIITVPRKGFQIGGNTKVTRSSVDENSTSSTQETAVSNEPTGSEHTASVADESHKKSKNTRYTFQYRRFFIKPVNILIAMALTIVAVVFFHLQWHESAKNFFDDYKLQQVENGCHYISKNEGISDHNNFEKFKNIIKNTGVDCKRYPWIYFSSSMSTPVVTALLCKDPYEDISSTDCTTLIIRGVIRD</sequence>
<feature type="compositionally biased region" description="Polar residues" evidence="3">
    <location>
        <begin position="105"/>
        <end position="137"/>
    </location>
</feature>
<name>E3GD53_ENTLS</name>
<dbReference type="Pfam" id="PF00486">
    <property type="entry name" value="Trans_reg_C"/>
    <property type="match status" value="1"/>
</dbReference>
<dbReference type="PROSITE" id="PS51755">
    <property type="entry name" value="OMPR_PHOB"/>
    <property type="match status" value="1"/>
</dbReference>
<protein>
    <submittedName>
        <fullName evidence="6">Transcriptional regulator, CadC</fullName>
    </submittedName>
</protein>
<gene>
    <name evidence="6" type="ordered locus">Entcl_2824</name>
</gene>
<dbReference type="InterPro" id="IPR036388">
    <property type="entry name" value="WH-like_DNA-bd_sf"/>
</dbReference>
<dbReference type="Proteomes" id="UP000006872">
    <property type="component" value="Chromosome"/>
</dbReference>
<dbReference type="HOGENOM" id="CLU_075545_0_1_6"/>
<dbReference type="eggNOG" id="COG3710">
    <property type="taxonomic scope" value="Bacteria"/>
</dbReference>
<keyword evidence="1 2" id="KW-0238">DNA-binding</keyword>
<evidence type="ECO:0000313" key="6">
    <source>
        <dbReference type="EMBL" id="ADO49072.1"/>
    </source>
</evidence>
<keyword evidence="4" id="KW-0812">Transmembrane</keyword>
<evidence type="ECO:0000256" key="4">
    <source>
        <dbReference type="SAM" id="Phobius"/>
    </source>
</evidence>
<evidence type="ECO:0000256" key="3">
    <source>
        <dbReference type="SAM" id="MobiDB-lite"/>
    </source>
</evidence>
<dbReference type="InterPro" id="IPR001867">
    <property type="entry name" value="OmpR/PhoB-type_DNA-bd"/>
</dbReference>
<evidence type="ECO:0000256" key="1">
    <source>
        <dbReference type="ARBA" id="ARBA00023125"/>
    </source>
</evidence>
<reference evidence="7" key="1">
    <citation type="submission" date="2010-10" db="EMBL/GenBank/DDBJ databases">
        <title>Complete sequence of Enterobacter cloacae SCF1.</title>
        <authorList>
            <consortium name="US DOE Joint Genome Institute"/>
            <person name="Lucas S."/>
            <person name="Copeland A."/>
            <person name="Lapidus A."/>
            <person name="Cheng J.-F."/>
            <person name="Bruce D."/>
            <person name="Goodwin L."/>
            <person name="Pitluck S."/>
            <person name="Davenport K."/>
            <person name="Detter J.C."/>
            <person name="Han C."/>
            <person name="Tapia R."/>
            <person name="Land M."/>
            <person name="Hauser L."/>
            <person name="Chang Y.-J."/>
            <person name="Jeffries C."/>
            <person name="Kyrpides N."/>
            <person name="Ivanova N."/>
            <person name="Mikhailova N."/>
            <person name="DeAngelis K."/>
            <person name="Arkin A.P."/>
            <person name="Chivian D."/>
            <person name="Edwards B."/>
            <person name="Woo H."/>
            <person name="Hazen T.C."/>
            <person name="Woyke T."/>
        </authorList>
    </citation>
    <scope>NUCLEOTIDE SEQUENCE [LARGE SCALE GENOMIC DNA]</scope>
    <source>
        <strain evidence="7">SCF1</strain>
    </source>
</reference>
<feature type="domain" description="OmpR/PhoB-type" evidence="5">
    <location>
        <begin position="1"/>
        <end position="105"/>
    </location>
</feature>
<evidence type="ECO:0000259" key="5">
    <source>
        <dbReference type="PROSITE" id="PS51755"/>
    </source>
</evidence>
<evidence type="ECO:0000256" key="2">
    <source>
        <dbReference type="PROSITE-ProRule" id="PRU01091"/>
    </source>
</evidence>
<dbReference type="GO" id="GO:0000160">
    <property type="term" value="P:phosphorelay signal transduction system"/>
    <property type="evidence" value="ECO:0007669"/>
    <property type="project" value="InterPro"/>
</dbReference>
<keyword evidence="4" id="KW-1133">Transmembrane helix</keyword>
<organism evidence="6 7">
    <name type="scientific">Enterobacter lignolyticus (strain SCF1)</name>
    <dbReference type="NCBI Taxonomy" id="701347"/>
    <lineage>
        <taxon>Bacteria</taxon>
        <taxon>Pseudomonadati</taxon>
        <taxon>Pseudomonadota</taxon>
        <taxon>Gammaproteobacteria</taxon>
        <taxon>Enterobacterales</taxon>
        <taxon>Enterobacteriaceae</taxon>
        <taxon>Pluralibacter</taxon>
    </lineage>
</organism>
<dbReference type="RefSeq" id="WP_013366805.1">
    <property type="nucleotide sequence ID" value="NC_014618.1"/>
</dbReference>